<dbReference type="GO" id="GO:0006351">
    <property type="term" value="P:DNA-templated transcription"/>
    <property type="evidence" value="ECO:0007669"/>
    <property type="project" value="InterPro"/>
</dbReference>
<feature type="compositionally biased region" description="Low complexity" evidence="3">
    <location>
        <begin position="65"/>
        <end position="85"/>
    </location>
</feature>
<dbReference type="EMBL" id="KN880439">
    <property type="protein sequence ID" value="KIY72965.1"/>
    <property type="molecule type" value="Genomic_DNA"/>
</dbReference>
<dbReference type="Proteomes" id="UP000054007">
    <property type="component" value="Unassembled WGS sequence"/>
</dbReference>
<dbReference type="SUPFAM" id="SSF57701">
    <property type="entry name" value="Zn2/Cys6 DNA-binding domain"/>
    <property type="match status" value="1"/>
</dbReference>
<dbReference type="CDD" id="cd12148">
    <property type="entry name" value="fungal_TF_MHR"/>
    <property type="match status" value="1"/>
</dbReference>
<dbReference type="PROSITE" id="PS50048">
    <property type="entry name" value="ZN2_CY6_FUNGAL_2"/>
    <property type="match status" value="1"/>
</dbReference>
<proteinExistence type="predicted"/>
<accession>A0A0D7BRU3</accession>
<keyword evidence="1" id="KW-0479">Metal-binding</keyword>
<evidence type="ECO:0000313" key="5">
    <source>
        <dbReference type="EMBL" id="KIY72965.1"/>
    </source>
</evidence>
<dbReference type="InterPro" id="IPR001138">
    <property type="entry name" value="Zn2Cys6_DnaBD"/>
</dbReference>
<dbReference type="Gene3D" id="4.10.240.10">
    <property type="entry name" value="Zn(2)-C6 fungal-type DNA-binding domain"/>
    <property type="match status" value="1"/>
</dbReference>
<dbReference type="PANTHER" id="PTHR31644:SF1">
    <property type="entry name" value="ZN(II)2CYS6 TRANSCRIPTION FACTOR (EUROFUNG)"/>
    <property type="match status" value="1"/>
</dbReference>
<dbReference type="Pfam" id="PF00172">
    <property type="entry name" value="Zn_clus"/>
    <property type="match status" value="1"/>
</dbReference>
<gene>
    <name evidence="5" type="ORF">CYLTODRAFT_417473</name>
</gene>
<feature type="compositionally biased region" description="Polar residues" evidence="3">
    <location>
        <begin position="610"/>
        <end position="619"/>
    </location>
</feature>
<dbReference type="Pfam" id="PF04082">
    <property type="entry name" value="Fungal_trans"/>
    <property type="match status" value="1"/>
</dbReference>
<dbReference type="GO" id="GO:0008270">
    <property type="term" value="F:zinc ion binding"/>
    <property type="evidence" value="ECO:0007669"/>
    <property type="project" value="InterPro"/>
</dbReference>
<dbReference type="SMART" id="SM00906">
    <property type="entry name" value="Fungal_trans"/>
    <property type="match status" value="1"/>
</dbReference>
<sequence>MSARAFRACLHCRSRKARCDLGNIDSPKDPPCARCRRERVKCEFAPSRRGGSRRKKPSIVTSKLSSPTDQPTASASSSPSDYTSDNIHPAIPAAPLRQPSQAASEGSSFSSSSKHLNGPAELAAQSLHNPEDAMNLLVFQAQPGADARISPHARPDLSKFPLVVEGILSHEQYPILVNLFFTKMHFFFPMVPFTRIPRTPEEMAKFAFEEQDLASVIVVIASRYMNEGEWAGLHEKTWAFFKTRLADLMSGEAATIGTVEALLLLSEYLPRIRSDDSTALHEQENRMAWNLTGMAVRIGYMMGLDQKTFITSSTPGSVTTEDNQLNRERLAWTYCYLFDRQISIRIGKAFWSRGPGLCFHAQNDNEPAAHTNFPSLKPVAGLQDDYASVVQAYTDLTQILTNAHDILYPSKDRTITLVKVGEYYKYLDAFTRSMNNGFQTNWQNKRWDTAPMADGVWMSFHYLRLYVSSFAFQAHVQRSMSNYSPENGYFAWDLISSPDAKFVLEGADAATEILKICTNRIHSTVGLSWLPWRFFLFFSHAAVYLLKALFIEAIPGADQRGILHLLKHLIVALSSDPQHPGARYARLLNGLMKTFCAGKDYWAESMTRAASPTPQTMDSSMGDATERQPSVSNGGVMPGGDVGGVDFNMDTIDMDWFDMTMSDPFTTPAEFSHILFSHEALDNDFWTSSVGMQQAMSGDWGM</sequence>
<evidence type="ECO:0000256" key="2">
    <source>
        <dbReference type="ARBA" id="ARBA00023242"/>
    </source>
</evidence>
<dbReference type="GO" id="GO:0000981">
    <property type="term" value="F:DNA-binding transcription factor activity, RNA polymerase II-specific"/>
    <property type="evidence" value="ECO:0007669"/>
    <property type="project" value="InterPro"/>
</dbReference>
<evidence type="ECO:0000256" key="3">
    <source>
        <dbReference type="SAM" id="MobiDB-lite"/>
    </source>
</evidence>
<dbReference type="InterPro" id="IPR007219">
    <property type="entry name" value="XnlR_reg_dom"/>
</dbReference>
<dbReference type="AlphaFoldDB" id="A0A0D7BRU3"/>
<dbReference type="GO" id="GO:0003677">
    <property type="term" value="F:DNA binding"/>
    <property type="evidence" value="ECO:0007669"/>
    <property type="project" value="InterPro"/>
</dbReference>
<dbReference type="GO" id="GO:0005634">
    <property type="term" value="C:nucleus"/>
    <property type="evidence" value="ECO:0007669"/>
    <property type="project" value="TreeGrafter"/>
</dbReference>
<feature type="compositionally biased region" description="Low complexity" evidence="3">
    <location>
        <begin position="100"/>
        <end position="113"/>
    </location>
</feature>
<evidence type="ECO:0000313" key="6">
    <source>
        <dbReference type="Proteomes" id="UP000054007"/>
    </source>
</evidence>
<dbReference type="STRING" id="1314674.A0A0D7BRU3"/>
<evidence type="ECO:0000259" key="4">
    <source>
        <dbReference type="PROSITE" id="PS50048"/>
    </source>
</evidence>
<dbReference type="OrthoDB" id="39175at2759"/>
<dbReference type="SMART" id="SM00066">
    <property type="entry name" value="GAL4"/>
    <property type="match status" value="1"/>
</dbReference>
<protein>
    <recommendedName>
        <fullName evidence="4">Zn(2)-C6 fungal-type domain-containing protein</fullName>
    </recommendedName>
</protein>
<evidence type="ECO:0000256" key="1">
    <source>
        <dbReference type="ARBA" id="ARBA00022723"/>
    </source>
</evidence>
<dbReference type="PANTHER" id="PTHR31644">
    <property type="entry name" value="TRANSCRIPTIONAL ACTIVATOR ARO80-RELATED"/>
    <property type="match status" value="1"/>
</dbReference>
<feature type="domain" description="Zn(2)-C6 fungal-type" evidence="4">
    <location>
        <begin position="8"/>
        <end position="44"/>
    </location>
</feature>
<organism evidence="5 6">
    <name type="scientific">Cylindrobasidium torrendii FP15055 ss-10</name>
    <dbReference type="NCBI Taxonomy" id="1314674"/>
    <lineage>
        <taxon>Eukaryota</taxon>
        <taxon>Fungi</taxon>
        <taxon>Dikarya</taxon>
        <taxon>Basidiomycota</taxon>
        <taxon>Agaricomycotina</taxon>
        <taxon>Agaricomycetes</taxon>
        <taxon>Agaricomycetidae</taxon>
        <taxon>Agaricales</taxon>
        <taxon>Marasmiineae</taxon>
        <taxon>Physalacriaceae</taxon>
        <taxon>Cylindrobasidium</taxon>
    </lineage>
</organism>
<dbReference type="InterPro" id="IPR036864">
    <property type="entry name" value="Zn2-C6_fun-type_DNA-bd_sf"/>
</dbReference>
<name>A0A0D7BRU3_9AGAR</name>
<dbReference type="InterPro" id="IPR052780">
    <property type="entry name" value="AAA_Catabolism_Regulators"/>
</dbReference>
<dbReference type="PROSITE" id="PS00463">
    <property type="entry name" value="ZN2_CY6_FUNGAL_1"/>
    <property type="match status" value="1"/>
</dbReference>
<keyword evidence="2" id="KW-0539">Nucleus</keyword>
<feature type="region of interest" description="Disordered" evidence="3">
    <location>
        <begin position="43"/>
        <end position="117"/>
    </location>
</feature>
<reference evidence="5 6" key="1">
    <citation type="journal article" date="2015" name="Fungal Genet. Biol.">
        <title>Evolution of novel wood decay mechanisms in Agaricales revealed by the genome sequences of Fistulina hepatica and Cylindrobasidium torrendii.</title>
        <authorList>
            <person name="Floudas D."/>
            <person name="Held B.W."/>
            <person name="Riley R."/>
            <person name="Nagy L.G."/>
            <person name="Koehler G."/>
            <person name="Ransdell A.S."/>
            <person name="Younus H."/>
            <person name="Chow J."/>
            <person name="Chiniquy J."/>
            <person name="Lipzen A."/>
            <person name="Tritt A."/>
            <person name="Sun H."/>
            <person name="Haridas S."/>
            <person name="LaButti K."/>
            <person name="Ohm R.A."/>
            <person name="Kues U."/>
            <person name="Blanchette R.A."/>
            <person name="Grigoriev I.V."/>
            <person name="Minto R.E."/>
            <person name="Hibbett D.S."/>
        </authorList>
    </citation>
    <scope>NUCLEOTIDE SEQUENCE [LARGE SCALE GENOMIC DNA]</scope>
    <source>
        <strain evidence="5 6">FP15055 ss-10</strain>
    </source>
</reference>
<keyword evidence="6" id="KW-1185">Reference proteome</keyword>
<feature type="region of interest" description="Disordered" evidence="3">
    <location>
        <begin position="610"/>
        <end position="639"/>
    </location>
</feature>
<dbReference type="CDD" id="cd00067">
    <property type="entry name" value="GAL4"/>
    <property type="match status" value="1"/>
</dbReference>